<dbReference type="Proteomes" id="UP001595912">
    <property type="component" value="Unassembled WGS sequence"/>
</dbReference>
<dbReference type="RefSeq" id="WP_380116999.1">
    <property type="nucleotide sequence ID" value="NZ_JBHSIU010000023.1"/>
</dbReference>
<protein>
    <submittedName>
        <fullName evidence="1">Uncharacterized protein</fullName>
    </submittedName>
</protein>
<proteinExistence type="predicted"/>
<name>A0ABV9VY47_9ACTN</name>
<dbReference type="EMBL" id="JBHSIU010000023">
    <property type="protein sequence ID" value="MFC5000441.1"/>
    <property type="molecule type" value="Genomic_DNA"/>
</dbReference>
<gene>
    <name evidence="1" type="ORF">ACFPIJ_21690</name>
</gene>
<evidence type="ECO:0000313" key="1">
    <source>
        <dbReference type="EMBL" id="MFC5000441.1"/>
    </source>
</evidence>
<sequence length="687" mass="71464">MDGTSISQPDFTLGALRCERCGRLINAPGGCAGGAEHEVAGSYVYTVAERLVQQVPVGYLHRSHCLVVAEPEVPCGEIGAGYPFGGREMPLRRLRLQTLRVPLDERPEEGAPAWIRAGGQDVDFAVTATDWDGRTVAFTMPLMFVPEPVAGDAAAVYRAFNDGPDSRRTRPTGGQPIALADPDGVHGGPTAVPVTSMTFTLQTPDGRPAWLLDIAGYDVVLDALRHFDPTRSAPTRVVLSDKYTAHGLGAANPTGAFLQLLDEVSVAFTAERAGGLATPDTVVGALSTQRGAVPLAFTDAQPRPDLAAIFGAARLLGIVPFQDVIAEVTGTPTMRTRPVGDTVEVEYLLHATLHATTSRSLSFGPDATLDLQATMSTTAAGTAERRANGHIEGTVTDLAVSVGGVVTVHFAALHFVADAGAPPTVSTGACTVAFAGELAFLADLAGALGEAGFGSGTTVTVTPTGIEAGYAVALPDAKVGVFALAGLALSTRLTLPFTGAAPQLRFAFAHRDRPFTVGVLFLAGTGFFALTADGERGVTEIEAALEFGGNCEIDVVVARGGVHAMVGIYLRLTDGKARISGYVRCGGYLEVLGIVSVTVDFRMGLSYDADTGDVHGYATLTVGISVLFFSKSLTFDVERRFAGSAPARHGVGGRAPDALLIAGPDPDPAPPDDTDADAWDRYCQAFA</sequence>
<keyword evidence="2" id="KW-1185">Reference proteome</keyword>
<comment type="caution">
    <text evidence="1">The sequence shown here is derived from an EMBL/GenBank/DDBJ whole genome shotgun (WGS) entry which is preliminary data.</text>
</comment>
<organism evidence="1 2">
    <name type="scientific">Dactylosporangium cerinum</name>
    <dbReference type="NCBI Taxonomy" id="1434730"/>
    <lineage>
        <taxon>Bacteria</taxon>
        <taxon>Bacillati</taxon>
        <taxon>Actinomycetota</taxon>
        <taxon>Actinomycetes</taxon>
        <taxon>Micromonosporales</taxon>
        <taxon>Micromonosporaceae</taxon>
        <taxon>Dactylosporangium</taxon>
    </lineage>
</organism>
<accession>A0ABV9VY47</accession>
<reference evidence="2" key="1">
    <citation type="journal article" date="2019" name="Int. J. Syst. Evol. Microbiol.">
        <title>The Global Catalogue of Microorganisms (GCM) 10K type strain sequencing project: providing services to taxonomists for standard genome sequencing and annotation.</title>
        <authorList>
            <consortium name="The Broad Institute Genomics Platform"/>
            <consortium name="The Broad Institute Genome Sequencing Center for Infectious Disease"/>
            <person name="Wu L."/>
            <person name="Ma J."/>
        </authorList>
    </citation>
    <scope>NUCLEOTIDE SEQUENCE [LARGE SCALE GENOMIC DNA]</scope>
    <source>
        <strain evidence="2">CGMCC 4.7152</strain>
    </source>
</reference>
<evidence type="ECO:0000313" key="2">
    <source>
        <dbReference type="Proteomes" id="UP001595912"/>
    </source>
</evidence>